<name>A0AAN9I9S1_CLITE</name>
<gene>
    <name evidence="2" type="ORF">RJT34_27512</name>
</gene>
<protein>
    <submittedName>
        <fullName evidence="2">Uncharacterized protein</fullName>
    </submittedName>
</protein>
<dbReference type="Proteomes" id="UP001359559">
    <property type="component" value="Unassembled WGS sequence"/>
</dbReference>
<accession>A0AAN9I9S1</accession>
<keyword evidence="1" id="KW-0732">Signal</keyword>
<sequence length="77" mass="9060">MIFQWSFTLIIFNYGSSRRMLHQWLVIIKLIHLLCFAISENNSTNTLPRFYRYACNLDQSSVPPSTTYQTNLNNLIS</sequence>
<evidence type="ECO:0000313" key="2">
    <source>
        <dbReference type="EMBL" id="KAK7271537.1"/>
    </source>
</evidence>
<feature type="chain" id="PRO_5042925568" evidence="1">
    <location>
        <begin position="40"/>
        <end position="77"/>
    </location>
</feature>
<reference evidence="2 3" key="1">
    <citation type="submission" date="2024-01" db="EMBL/GenBank/DDBJ databases">
        <title>The genomes of 5 underutilized Papilionoideae crops provide insights into root nodulation and disease resistance.</title>
        <authorList>
            <person name="Yuan L."/>
        </authorList>
    </citation>
    <scope>NUCLEOTIDE SEQUENCE [LARGE SCALE GENOMIC DNA]</scope>
    <source>
        <strain evidence="2">LY-2023</strain>
        <tissue evidence="2">Leaf</tissue>
    </source>
</reference>
<evidence type="ECO:0000313" key="3">
    <source>
        <dbReference type="Proteomes" id="UP001359559"/>
    </source>
</evidence>
<feature type="signal peptide" evidence="1">
    <location>
        <begin position="1"/>
        <end position="39"/>
    </location>
</feature>
<dbReference type="AlphaFoldDB" id="A0AAN9I9S1"/>
<evidence type="ECO:0000256" key="1">
    <source>
        <dbReference type="SAM" id="SignalP"/>
    </source>
</evidence>
<comment type="caution">
    <text evidence="2">The sequence shown here is derived from an EMBL/GenBank/DDBJ whole genome shotgun (WGS) entry which is preliminary data.</text>
</comment>
<dbReference type="EMBL" id="JAYKXN010000007">
    <property type="protein sequence ID" value="KAK7271537.1"/>
    <property type="molecule type" value="Genomic_DNA"/>
</dbReference>
<proteinExistence type="predicted"/>
<organism evidence="2 3">
    <name type="scientific">Clitoria ternatea</name>
    <name type="common">Butterfly pea</name>
    <dbReference type="NCBI Taxonomy" id="43366"/>
    <lineage>
        <taxon>Eukaryota</taxon>
        <taxon>Viridiplantae</taxon>
        <taxon>Streptophyta</taxon>
        <taxon>Embryophyta</taxon>
        <taxon>Tracheophyta</taxon>
        <taxon>Spermatophyta</taxon>
        <taxon>Magnoliopsida</taxon>
        <taxon>eudicotyledons</taxon>
        <taxon>Gunneridae</taxon>
        <taxon>Pentapetalae</taxon>
        <taxon>rosids</taxon>
        <taxon>fabids</taxon>
        <taxon>Fabales</taxon>
        <taxon>Fabaceae</taxon>
        <taxon>Papilionoideae</taxon>
        <taxon>50 kb inversion clade</taxon>
        <taxon>NPAAA clade</taxon>
        <taxon>indigoferoid/millettioid clade</taxon>
        <taxon>Phaseoleae</taxon>
        <taxon>Clitoria</taxon>
    </lineage>
</organism>
<keyword evidence="3" id="KW-1185">Reference proteome</keyword>